<dbReference type="Proteomes" id="UP001597548">
    <property type="component" value="Unassembled WGS sequence"/>
</dbReference>
<sequence>MATKTKKATKKGDKPSVAKKVNTSLVNVSLSAINTTIENGEKWQKLASKLIKKSEKVREQQINMIFDTAEAVKGQVMIGADKMKDLVGIDDKLIEKAKNKVINNPISRKVVGIVEDITEKVTENPMVQKAEKATEDMKVKGMVKFNELKGDVLKQAYNVVNTAENKLEDARKDLKKEVNKATKASKSSATKAKVTKAKATKVVAKKAPKKTVAKKVAPKAKVTVAKKTTAVKKATVTKATEAKKEVTKVAEVKTEVNKTIKISAKDDLKLIYGIGPKTELALNNNGVNTYAEYAKLETAEVEAILEKETVSFASTDLKDWKKQAEVAVKEGAEGLVKWVERYRTA</sequence>
<keyword evidence="3" id="KW-1185">Reference proteome</keyword>
<organism evidence="2 3">
    <name type="scientific">Psychroserpens luteus</name>
    <dbReference type="NCBI Taxonomy" id="1434066"/>
    <lineage>
        <taxon>Bacteria</taxon>
        <taxon>Pseudomonadati</taxon>
        <taxon>Bacteroidota</taxon>
        <taxon>Flavobacteriia</taxon>
        <taxon>Flavobacteriales</taxon>
        <taxon>Flavobacteriaceae</taxon>
        <taxon>Psychroserpens</taxon>
    </lineage>
</organism>
<evidence type="ECO:0000313" key="3">
    <source>
        <dbReference type="Proteomes" id="UP001597548"/>
    </source>
</evidence>
<evidence type="ECO:0008006" key="4">
    <source>
        <dbReference type="Google" id="ProtNLM"/>
    </source>
</evidence>
<evidence type="ECO:0000256" key="1">
    <source>
        <dbReference type="SAM" id="Coils"/>
    </source>
</evidence>
<proteinExistence type="predicted"/>
<dbReference type="EMBL" id="JBHUOS010000001">
    <property type="protein sequence ID" value="MFD2914527.1"/>
    <property type="molecule type" value="Genomic_DNA"/>
</dbReference>
<evidence type="ECO:0000313" key="2">
    <source>
        <dbReference type="EMBL" id="MFD2914527.1"/>
    </source>
</evidence>
<protein>
    <recommendedName>
        <fullName evidence="4">Helix-hairpin-helix domain-containing protein</fullName>
    </recommendedName>
</protein>
<keyword evidence="1" id="KW-0175">Coiled coil</keyword>
<gene>
    <name evidence="2" type="ORF">ACFS29_02670</name>
</gene>
<dbReference type="RefSeq" id="WP_194507788.1">
    <property type="nucleotide sequence ID" value="NZ_JADILU010000003.1"/>
</dbReference>
<feature type="coiled-coil region" evidence="1">
    <location>
        <begin position="153"/>
        <end position="187"/>
    </location>
</feature>
<reference evidence="3" key="1">
    <citation type="journal article" date="2019" name="Int. J. Syst. Evol. Microbiol.">
        <title>The Global Catalogue of Microorganisms (GCM) 10K type strain sequencing project: providing services to taxonomists for standard genome sequencing and annotation.</title>
        <authorList>
            <consortium name="The Broad Institute Genomics Platform"/>
            <consortium name="The Broad Institute Genome Sequencing Center for Infectious Disease"/>
            <person name="Wu L."/>
            <person name="Ma J."/>
        </authorList>
    </citation>
    <scope>NUCLEOTIDE SEQUENCE [LARGE SCALE GENOMIC DNA]</scope>
    <source>
        <strain evidence="3">KCTC 32514</strain>
    </source>
</reference>
<accession>A0ABW5ZNM8</accession>
<comment type="caution">
    <text evidence="2">The sequence shown here is derived from an EMBL/GenBank/DDBJ whole genome shotgun (WGS) entry which is preliminary data.</text>
</comment>
<name>A0ABW5ZNM8_9FLAO</name>